<feature type="transmembrane region" description="Helical" evidence="5">
    <location>
        <begin position="421"/>
        <end position="441"/>
    </location>
</feature>
<dbReference type="PANTHER" id="PTHR37422:SF13">
    <property type="entry name" value="LIPOPOLYSACCHARIDE BIOSYNTHESIS PROTEIN PA4999-RELATED"/>
    <property type="match status" value="1"/>
</dbReference>
<dbReference type="Proteomes" id="UP000198327">
    <property type="component" value="Unassembled WGS sequence"/>
</dbReference>
<dbReference type="GO" id="GO:0016020">
    <property type="term" value="C:membrane"/>
    <property type="evidence" value="ECO:0007669"/>
    <property type="project" value="UniProtKB-SubCell"/>
</dbReference>
<keyword evidence="2 5" id="KW-0812">Transmembrane</keyword>
<evidence type="ECO:0000313" key="7">
    <source>
        <dbReference type="EMBL" id="SNT31033.1"/>
    </source>
</evidence>
<comment type="subcellular location">
    <subcellularLocation>
        <location evidence="1">Membrane</location>
        <topology evidence="1">Multi-pass membrane protein</topology>
    </subcellularLocation>
</comment>
<feature type="transmembrane region" description="Helical" evidence="5">
    <location>
        <begin position="229"/>
        <end position="261"/>
    </location>
</feature>
<feature type="transmembrane region" description="Helical" evidence="5">
    <location>
        <begin position="353"/>
        <end position="374"/>
    </location>
</feature>
<feature type="transmembrane region" description="Helical" evidence="5">
    <location>
        <begin position="74"/>
        <end position="92"/>
    </location>
</feature>
<keyword evidence="8" id="KW-1185">Reference proteome</keyword>
<dbReference type="OrthoDB" id="5243524at2"/>
<feature type="transmembrane region" description="Helical" evidence="5">
    <location>
        <begin position="268"/>
        <end position="285"/>
    </location>
</feature>
<keyword evidence="3 5" id="KW-1133">Transmembrane helix</keyword>
<dbReference type="Pfam" id="PF04932">
    <property type="entry name" value="Wzy_C"/>
    <property type="match status" value="1"/>
</dbReference>
<keyword evidence="4 5" id="KW-0472">Membrane</keyword>
<protein>
    <submittedName>
        <fullName evidence="7">O-Antigen ligase</fullName>
    </submittedName>
</protein>
<accession>A0A239LMI8</accession>
<feature type="transmembrane region" description="Helical" evidence="5">
    <location>
        <begin position="395"/>
        <end position="415"/>
    </location>
</feature>
<evidence type="ECO:0000259" key="6">
    <source>
        <dbReference type="Pfam" id="PF04932"/>
    </source>
</evidence>
<gene>
    <name evidence="7" type="ORF">SAMN05421642_113128</name>
</gene>
<evidence type="ECO:0000256" key="3">
    <source>
        <dbReference type="ARBA" id="ARBA00022989"/>
    </source>
</evidence>
<proteinExistence type="predicted"/>
<keyword evidence="7" id="KW-0436">Ligase</keyword>
<dbReference type="PANTHER" id="PTHR37422">
    <property type="entry name" value="TEICHURONIC ACID BIOSYNTHESIS PROTEIN TUAE"/>
    <property type="match status" value="1"/>
</dbReference>
<evidence type="ECO:0000256" key="5">
    <source>
        <dbReference type="SAM" id="Phobius"/>
    </source>
</evidence>
<dbReference type="InterPro" id="IPR007016">
    <property type="entry name" value="O-antigen_ligase-rel_domated"/>
</dbReference>
<dbReference type="AlphaFoldDB" id="A0A239LMI8"/>
<dbReference type="InterPro" id="IPR051533">
    <property type="entry name" value="WaaL-like"/>
</dbReference>
<dbReference type="RefSeq" id="WP_089249824.1">
    <property type="nucleotide sequence ID" value="NZ_FZOW01000013.1"/>
</dbReference>
<dbReference type="STRING" id="398843.A3K89_05250"/>
<dbReference type="GO" id="GO:0016874">
    <property type="term" value="F:ligase activity"/>
    <property type="evidence" value="ECO:0007669"/>
    <property type="project" value="UniProtKB-KW"/>
</dbReference>
<evidence type="ECO:0000256" key="1">
    <source>
        <dbReference type="ARBA" id="ARBA00004141"/>
    </source>
</evidence>
<organism evidence="7 8">
    <name type="scientific">Rhodococcoides kyotonense</name>
    <dbReference type="NCBI Taxonomy" id="398843"/>
    <lineage>
        <taxon>Bacteria</taxon>
        <taxon>Bacillati</taxon>
        <taxon>Actinomycetota</taxon>
        <taxon>Actinomycetes</taxon>
        <taxon>Mycobacteriales</taxon>
        <taxon>Nocardiaceae</taxon>
        <taxon>Rhodococcoides</taxon>
    </lineage>
</organism>
<name>A0A239LMI8_9NOCA</name>
<reference evidence="8" key="1">
    <citation type="submission" date="2017-06" db="EMBL/GenBank/DDBJ databases">
        <authorList>
            <person name="Varghese N."/>
            <person name="Submissions S."/>
        </authorList>
    </citation>
    <scope>NUCLEOTIDE SEQUENCE [LARGE SCALE GENOMIC DNA]</scope>
    <source>
        <strain evidence="8">JCM 23211</strain>
    </source>
</reference>
<feature type="transmembrane region" description="Helical" evidence="5">
    <location>
        <begin position="40"/>
        <end position="62"/>
    </location>
</feature>
<feature type="transmembrane region" description="Helical" evidence="5">
    <location>
        <begin position="112"/>
        <end position="129"/>
    </location>
</feature>
<sequence length="468" mass="49750">MTVVVLGRHIRFGADAIPFGAVVLVIGAVLLLGMRQSFTVPGALGLSPASLIFFGCGLLWVLTRIVGQRSRAGLGILSGAVVLYAVASLVSFGSLASRPTDPAIVLGSQTNLITEFALVTVFFFIVAVIRTRTGIEWVAKGLVIGGAISATFGIVQYGTGIDLAAMLKPPLLNDHGSVLSEALMREGFARPQGSAGHPLELSAVLTVLVPVALGVVYSARAQGRRSWHWVLLTVVLVGGAALTLSRSAVVGLAVAVLFMAWKWPVRRVLAIVAVVGVPLVVAYVTDSKLLNAFVQIFATSGTDSSLQSRDHGRDYVLQHFADHLWFGEGTATYSARGYPVLDNQYLGRLMETGLFGVASFVLLLGAAFFFALIASQRFWRRAQASQDRRDDAGMFELTRGIAAAIAAVGVIALILDVSGFAQIWLLMWILVGLAGSSYYVARSSIEAPVSERVSEQPSTEVPEPQAVR</sequence>
<evidence type="ECO:0000313" key="8">
    <source>
        <dbReference type="Proteomes" id="UP000198327"/>
    </source>
</evidence>
<feature type="domain" description="O-antigen ligase-related" evidence="6">
    <location>
        <begin position="232"/>
        <end position="361"/>
    </location>
</feature>
<evidence type="ECO:0000256" key="4">
    <source>
        <dbReference type="ARBA" id="ARBA00023136"/>
    </source>
</evidence>
<feature type="transmembrane region" description="Helical" evidence="5">
    <location>
        <begin position="199"/>
        <end position="217"/>
    </location>
</feature>
<dbReference type="EMBL" id="FZOW01000013">
    <property type="protein sequence ID" value="SNT31033.1"/>
    <property type="molecule type" value="Genomic_DNA"/>
</dbReference>
<feature type="transmembrane region" description="Helical" evidence="5">
    <location>
        <begin position="12"/>
        <end position="34"/>
    </location>
</feature>
<evidence type="ECO:0000256" key="2">
    <source>
        <dbReference type="ARBA" id="ARBA00022692"/>
    </source>
</evidence>